<dbReference type="InterPro" id="IPR024628">
    <property type="entry name" value="Sulfotransferase_Stf0_dom"/>
</dbReference>
<organism evidence="2 3">
    <name type="scientific">Solimonas aquatica</name>
    <dbReference type="NCBI Taxonomy" id="489703"/>
    <lineage>
        <taxon>Bacteria</taxon>
        <taxon>Pseudomonadati</taxon>
        <taxon>Pseudomonadota</taxon>
        <taxon>Gammaproteobacteria</taxon>
        <taxon>Nevskiales</taxon>
        <taxon>Nevskiaceae</taxon>
        <taxon>Solimonas</taxon>
    </lineage>
</organism>
<dbReference type="EMBL" id="FOFS01000002">
    <property type="protein sequence ID" value="SEP92850.1"/>
    <property type="molecule type" value="Genomic_DNA"/>
</dbReference>
<dbReference type="Gene3D" id="3.40.50.300">
    <property type="entry name" value="P-loop containing nucleotide triphosphate hydrolases"/>
    <property type="match status" value="1"/>
</dbReference>
<feature type="domain" description="Sulphotransferase Stf0" evidence="1">
    <location>
        <begin position="109"/>
        <end position="338"/>
    </location>
</feature>
<keyword evidence="2" id="KW-0808">Transferase</keyword>
<evidence type="ECO:0000259" key="1">
    <source>
        <dbReference type="Pfam" id="PF09037"/>
    </source>
</evidence>
<name>A0A1H9BVA0_9GAMM</name>
<dbReference type="InterPro" id="IPR027417">
    <property type="entry name" value="P-loop_NTPase"/>
</dbReference>
<keyword evidence="3" id="KW-1185">Reference proteome</keyword>
<evidence type="ECO:0000313" key="3">
    <source>
        <dbReference type="Proteomes" id="UP000199233"/>
    </source>
</evidence>
<evidence type="ECO:0000313" key="2">
    <source>
        <dbReference type="EMBL" id="SEP92850.1"/>
    </source>
</evidence>
<dbReference type="Proteomes" id="UP000199233">
    <property type="component" value="Unassembled WGS sequence"/>
</dbReference>
<accession>A0A1H9BVA0</accession>
<dbReference type="GO" id="GO:0016740">
    <property type="term" value="F:transferase activity"/>
    <property type="evidence" value="ECO:0007669"/>
    <property type="project" value="UniProtKB-KW"/>
</dbReference>
<gene>
    <name evidence="2" type="ORF">SAMN04488038_102240</name>
</gene>
<sequence>MRFAITKSPRRTVFVVEASLQARVATQIGKWQLEKQAAVLAFEQLPAAPEDTVDYIVFSDSNEESLLQSLRSAWPQAAVFGFWNDFYPRAACFNWGRQRKFDGPIEVMYAVVSTPRSGSTFLAELLTANQLGAPKEHVRNPLSFLAAGVGGRDRLARFVDTIAQLTARNGVAGTKIIWHLAERLRGSPSLAGAAEVIGRATNKRIVLLYRRDKVAQAISNYKAQLTNAYHIRSSTELSKYKEKQIPYSFEELMKHHAAMLDGERRLLKDLTQIKSAWPGSRVEIMTVIYEELENDIRGQLAAIVKFITGKSPELSLEARVQKLADEYTEEFSRRFREDYRAKFGHSADDASTVIERAAFELSAS</sequence>
<proteinExistence type="predicted"/>
<dbReference type="AlphaFoldDB" id="A0A1H9BVA0"/>
<protein>
    <submittedName>
        <fullName evidence="2">LPS sulfotransferase NodH</fullName>
    </submittedName>
</protein>
<dbReference type="Pfam" id="PF09037">
    <property type="entry name" value="Sulphotransf"/>
    <property type="match status" value="1"/>
</dbReference>
<reference evidence="2 3" key="1">
    <citation type="submission" date="2016-10" db="EMBL/GenBank/DDBJ databases">
        <authorList>
            <person name="de Groot N.N."/>
        </authorList>
    </citation>
    <scope>NUCLEOTIDE SEQUENCE [LARGE SCALE GENOMIC DNA]</scope>
    <source>
        <strain evidence="2 3">DSM 25927</strain>
    </source>
</reference>
<dbReference type="SUPFAM" id="SSF52540">
    <property type="entry name" value="P-loop containing nucleoside triphosphate hydrolases"/>
    <property type="match status" value="1"/>
</dbReference>